<keyword evidence="2" id="KW-1185">Reference proteome</keyword>
<comment type="caution">
    <text evidence="1">The sequence shown here is derived from an EMBL/GenBank/DDBJ whole genome shotgun (WGS) entry which is preliminary data.</text>
</comment>
<name>A0A427XY95_9TREE</name>
<evidence type="ECO:0000313" key="1">
    <source>
        <dbReference type="EMBL" id="RSH83793.1"/>
    </source>
</evidence>
<protein>
    <submittedName>
        <fullName evidence="1">Uncharacterized protein</fullName>
    </submittedName>
</protein>
<sequence length="230" mass="25269">MPQFSQLSQSSQVRALIMRDGDTGTFKSSLCKALGGDAQVQRSVGESITGPSDVRVVDTPGLPMLDPMGHNDTRGDGGSYGRFSDLEVKKLIIGTWAEAGYDHIASFHLHLPASCRTLRIYHDTLAFAYDILDGHLGHLVIFMVNCLDPDGFIGIDVLVKKYQSKNGPPKIVALYHPQQTPSPSVVATNRYLHFLEGQVARNWEAIDAISPKVPPLKDEQRALPEMWTEG</sequence>
<gene>
    <name evidence="1" type="ORF">EHS25_005408</name>
</gene>
<accession>A0A427XY95</accession>
<dbReference type="AlphaFoldDB" id="A0A427XY95"/>
<dbReference type="Proteomes" id="UP000279259">
    <property type="component" value="Unassembled WGS sequence"/>
</dbReference>
<proteinExistence type="predicted"/>
<reference evidence="1 2" key="1">
    <citation type="submission" date="2018-11" db="EMBL/GenBank/DDBJ databases">
        <title>Genome sequence of Saitozyma podzolica DSM 27192.</title>
        <authorList>
            <person name="Aliyu H."/>
            <person name="Gorte O."/>
            <person name="Ochsenreither K."/>
        </authorList>
    </citation>
    <scope>NUCLEOTIDE SEQUENCE [LARGE SCALE GENOMIC DNA]</scope>
    <source>
        <strain evidence="1 2">DSM 27192</strain>
    </source>
</reference>
<organism evidence="1 2">
    <name type="scientific">Saitozyma podzolica</name>
    <dbReference type="NCBI Taxonomy" id="1890683"/>
    <lineage>
        <taxon>Eukaryota</taxon>
        <taxon>Fungi</taxon>
        <taxon>Dikarya</taxon>
        <taxon>Basidiomycota</taxon>
        <taxon>Agaricomycotina</taxon>
        <taxon>Tremellomycetes</taxon>
        <taxon>Tremellales</taxon>
        <taxon>Trimorphomycetaceae</taxon>
        <taxon>Saitozyma</taxon>
    </lineage>
</organism>
<evidence type="ECO:0000313" key="2">
    <source>
        <dbReference type="Proteomes" id="UP000279259"/>
    </source>
</evidence>
<dbReference type="EMBL" id="RSCD01000023">
    <property type="protein sequence ID" value="RSH83793.1"/>
    <property type="molecule type" value="Genomic_DNA"/>
</dbReference>